<accession>A0AAV5U352</accession>
<keyword evidence="1" id="KW-0472">Membrane</keyword>
<feature type="transmembrane region" description="Helical" evidence="1">
    <location>
        <begin position="16"/>
        <end position="36"/>
    </location>
</feature>
<proteinExistence type="predicted"/>
<name>A0AAV5U352_9BILA</name>
<dbReference type="Proteomes" id="UP001432027">
    <property type="component" value="Unassembled WGS sequence"/>
</dbReference>
<feature type="transmembrane region" description="Helical" evidence="1">
    <location>
        <begin position="42"/>
        <end position="62"/>
    </location>
</feature>
<sequence length="199" mass="22972">MANISNNTLQIEASDTVFTMSFIVLYMAIVNFMGLIKFPMEWLRVGDIILYIMVIVIWYKNIHQSMGTSIPHPTIFILILFLMAGRLTYALRNEIVKMADYLIPFLCHPGSVFPNSLNDGQKGEGRNHTSEVAKIAGWCLVYFFLLNFILRRVFVFYRSHVAKKEETPMSSISQIALFEKENESFYSLHPESQEFVLLL</sequence>
<feature type="transmembrane region" description="Helical" evidence="1">
    <location>
        <begin position="74"/>
        <end position="91"/>
    </location>
</feature>
<dbReference type="EMBL" id="BTSX01000005">
    <property type="protein sequence ID" value="GMT00932.1"/>
    <property type="molecule type" value="Genomic_DNA"/>
</dbReference>
<keyword evidence="1" id="KW-0812">Transmembrane</keyword>
<keyword evidence="3" id="KW-1185">Reference proteome</keyword>
<keyword evidence="1" id="KW-1133">Transmembrane helix</keyword>
<organism evidence="2 3">
    <name type="scientific">Pristionchus entomophagus</name>
    <dbReference type="NCBI Taxonomy" id="358040"/>
    <lineage>
        <taxon>Eukaryota</taxon>
        <taxon>Metazoa</taxon>
        <taxon>Ecdysozoa</taxon>
        <taxon>Nematoda</taxon>
        <taxon>Chromadorea</taxon>
        <taxon>Rhabditida</taxon>
        <taxon>Rhabditina</taxon>
        <taxon>Diplogasteromorpha</taxon>
        <taxon>Diplogasteroidea</taxon>
        <taxon>Neodiplogasteridae</taxon>
        <taxon>Pristionchus</taxon>
    </lineage>
</organism>
<evidence type="ECO:0000313" key="2">
    <source>
        <dbReference type="EMBL" id="GMT00932.1"/>
    </source>
</evidence>
<comment type="caution">
    <text evidence="2">The sequence shown here is derived from an EMBL/GenBank/DDBJ whole genome shotgun (WGS) entry which is preliminary data.</text>
</comment>
<protein>
    <recommendedName>
        <fullName evidence="4">G protein-coupled receptor</fullName>
    </recommendedName>
</protein>
<feature type="transmembrane region" description="Helical" evidence="1">
    <location>
        <begin position="135"/>
        <end position="154"/>
    </location>
</feature>
<dbReference type="AlphaFoldDB" id="A0AAV5U352"/>
<evidence type="ECO:0008006" key="4">
    <source>
        <dbReference type="Google" id="ProtNLM"/>
    </source>
</evidence>
<reference evidence="2" key="1">
    <citation type="submission" date="2023-10" db="EMBL/GenBank/DDBJ databases">
        <title>Genome assembly of Pristionchus species.</title>
        <authorList>
            <person name="Yoshida K."/>
            <person name="Sommer R.J."/>
        </authorList>
    </citation>
    <scope>NUCLEOTIDE SEQUENCE</scope>
    <source>
        <strain evidence="2">RS0144</strain>
    </source>
</reference>
<evidence type="ECO:0000313" key="3">
    <source>
        <dbReference type="Proteomes" id="UP001432027"/>
    </source>
</evidence>
<evidence type="ECO:0000256" key="1">
    <source>
        <dbReference type="SAM" id="Phobius"/>
    </source>
</evidence>
<gene>
    <name evidence="2" type="ORF">PENTCL1PPCAC_23106</name>
</gene>